<comment type="similarity">
    <text evidence="1 3">Belongs to the type-B carboxylesterase/lipase family.</text>
</comment>
<reference evidence="6" key="1">
    <citation type="journal article" date="2014" name="FEMS Microbiol. Lett.">
        <title>Draft Genomic DNA Sequence of the Facultatively Methylotrophic Bacterium Acidomonas methanolica type strain MB58.</title>
        <authorList>
            <person name="Higashiura N."/>
            <person name="Hadano H."/>
            <person name="Hirakawa H."/>
            <person name="Matsutani M."/>
            <person name="Takabe S."/>
            <person name="Matsushita K."/>
            <person name="Azuma Y."/>
        </authorList>
    </citation>
    <scope>NUCLEOTIDE SEQUENCE [LARGE SCALE GENOMIC DNA]</scope>
    <source>
        <strain evidence="6">MB58</strain>
    </source>
</reference>
<evidence type="ECO:0000256" key="1">
    <source>
        <dbReference type="ARBA" id="ARBA00005964"/>
    </source>
</evidence>
<dbReference type="SUPFAM" id="SSF53474">
    <property type="entry name" value="alpha/beta-Hydrolases"/>
    <property type="match status" value="1"/>
</dbReference>
<sequence>MAVRDIPTSENCLSLNIWRPSERRGESLPVMIWVHGGAFIGGSSAEALYDGTRLAQKGVTVVSFNYRLGRLGFFTHPALTAARPKGEAQANYGFMDQIAALGWVRDNIARFGGDPEQVTLFGQSAGGASVNFLTVMQSARGLFARAISQSGFSRWAGRALTQGTASAEAIGVEYAHPHGIDGVSARQADALRALPVSALTEDDSPEDIDRTTPMPIVDGQLLTAPLPTLLAQGKMLPVPLILGGTSCDASVYGPDALALFTFASPVDPAFKRLYPGPLQTAVREAQTDRIETEPVRFQARAWAAAGLPVWVYDFDHGGAGKGWQSDGCRGAAHASELPYVFGNLHTGYTNQSDDGTQGSTPVATAVGQDRTLSEQMMAYWVSFAQKGVPDAAGMAPVWPRYVLLSGPVLEFGPHDLSVMTYFRQAQLDWIMSKLSGLAVW</sequence>
<dbReference type="AlphaFoldDB" id="A0A023DA75"/>
<dbReference type="PROSITE" id="PS00122">
    <property type="entry name" value="CARBOXYLESTERASE_B_1"/>
    <property type="match status" value="1"/>
</dbReference>
<dbReference type="InterPro" id="IPR002018">
    <property type="entry name" value="CarbesteraseB"/>
</dbReference>
<organism evidence="5 6">
    <name type="scientific">Acidomonas methanolica NBRC 104435</name>
    <dbReference type="NCBI Taxonomy" id="1231351"/>
    <lineage>
        <taxon>Bacteria</taxon>
        <taxon>Pseudomonadati</taxon>
        <taxon>Pseudomonadota</taxon>
        <taxon>Alphaproteobacteria</taxon>
        <taxon>Acetobacterales</taxon>
        <taxon>Acetobacteraceae</taxon>
        <taxon>Acidomonas</taxon>
    </lineage>
</organism>
<dbReference type="ESTHER" id="acimt-a0a023da75">
    <property type="family name" value="Carb_B_Bacteria"/>
</dbReference>
<dbReference type="Pfam" id="PF00135">
    <property type="entry name" value="COesterase"/>
    <property type="match status" value="2"/>
</dbReference>
<evidence type="ECO:0000256" key="3">
    <source>
        <dbReference type="RuleBase" id="RU361235"/>
    </source>
</evidence>
<evidence type="ECO:0000259" key="4">
    <source>
        <dbReference type="Pfam" id="PF00135"/>
    </source>
</evidence>
<feature type="domain" description="Carboxylesterase type B" evidence="4">
    <location>
        <begin position="279"/>
        <end position="427"/>
    </location>
</feature>
<keyword evidence="6" id="KW-1185">Reference proteome</keyword>
<proteinExistence type="inferred from homology"/>
<dbReference type="InterPro" id="IPR029058">
    <property type="entry name" value="AB_hydrolase_fold"/>
</dbReference>
<gene>
    <name evidence="5" type="ORF">Amme_238_006</name>
</gene>
<dbReference type="EC" id="3.1.1.-" evidence="3"/>
<dbReference type="Proteomes" id="UP000019760">
    <property type="component" value="Unassembled WGS sequence"/>
</dbReference>
<evidence type="ECO:0000313" key="6">
    <source>
        <dbReference type="Proteomes" id="UP000019760"/>
    </source>
</evidence>
<evidence type="ECO:0000313" key="5">
    <source>
        <dbReference type="EMBL" id="GAJ30696.1"/>
    </source>
</evidence>
<dbReference type="EMBL" id="BAND01000222">
    <property type="protein sequence ID" value="GAJ30696.1"/>
    <property type="molecule type" value="Genomic_DNA"/>
</dbReference>
<reference evidence="5 6" key="2">
    <citation type="journal article" date="2014" name="FEMS Microbiol. Lett.">
        <title>Draft genomic DNA sequence of the facultatively methylotrophic bacterium Acidomonas methanolica type strain MB58.</title>
        <authorList>
            <person name="Higashiura N."/>
            <person name="Hadano H."/>
            <person name="Hirakawa H."/>
            <person name="Matsutani M."/>
            <person name="Takabe S."/>
            <person name="Matsushita K."/>
            <person name="Azuma Y."/>
        </authorList>
    </citation>
    <scope>NUCLEOTIDE SEQUENCE [LARGE SCALE GENOMIC DNA]</scope>
    <source>
        <strain evidence="5 6">MB58</strain>
    </source>
</reference>
<dbReference type="InterPro" id="IPR019826">
    <property type="entry name" value="Carboxylesterase_B_AS"/>
</dbReference>
<feature type="domain" description="Carboxylesterase type B" evidence="4">
    <location>
        <begin position="7"/>
        <end position="250"/>
    </location>
</feature>
<name>A0A023DA75_ACIMT</name>
<dbReference type="OrthoDB" id="9775851at2"/>
<protein>
    <recommendedName>
        <fullName evidence="3">Carboxylic ester hydrolase</fullName>
        <ecNumber evidence="3">3.1.1.-</ecNumber>
    </recommendedName>
</protein>
<accession>A0A023DA75</accession>
<dbReference type="PANTHER" id="PTHR11559">
    <property type="entry name" value="CARBOXYLESTERASE"/>
    <property type="match status" value="1"/>
</dbReference>
<comment type="caution">
    <text evidence="5">The sequence shown here is derived from an EMBL/GenBank/DDBJ whole genome shotgun (WGS) entry which is preliminary data.</text>
</comment>
<keyword evidence="2 3" id="KW-0378">Hydrolase</keyword>
<evidence type="ECO:0000256" key="2">
    <source>
        <dbReference type="ARBA" id="ARBA00022801"/>
    </source>
</evidence>
<dbReference type="GO" id="GO:0016787">
    <property type="term" value="F:hydrolase activity"/>
    <property type="evidence" value="ECO:0007669"/>
    <property type="project" value="UniProtKB-KW"/>
</dbReference>
<dbReference type="Gene3D" id="3.40.50.1820">
    <property type="entry name" value="alpha/beta hydrolase"/>
    <property type="match status" value="1"/>
</dbReference>
<dbReference type="InterPro" id="IPR050309">
    <property type="entry name" value="Type-B_Carboxylest/Lipase"/>
</dbReference>